<proteinExistence type="predicted"/>
<organism evidence="2 3">
    <name type="scientific">Rhizobium subbaraonis</name>
    <dbReference type="NCBI Taxonomy" id="908946"/>
    <lineage>
        <taxon>Bacteria</taxon>
        <taxon>Pseudomonadati</taxon>
        <taxon>Pseudomonadota</taxon>
        <taxon>Alphaproteobacteria</taxon>
        <taxon>Hyphomicrobiales</taxon>
        <taxon>Rhizobiaceae</taxon>
        <taxon>Rhizobium/Agrobacterium group</taxon>
        <taxon>Rhizobium</taxon>
    </lineage>
</organism>
<gene>
    <name evidence="2" type="ORF">SAMN05892877_10282</name>
</gene>
<dbReference type="AlphaFoldDB" id="A0A285U5G0"/>
<dbReference type="InterPro" id="IPR029044">
    <property type="entry name" value="Nucleotide-diphossugar_trans"/>
</dbReference>
<sequence>MKAVILAGGKGTRLRPYTSILPKPLMPIGELPILEIILRQLVHHGVTEVVIAIGYLGALIQTYLEQSPISKRLKVRYHIEHEPLGTAGAIGTIPGLDEPFLVMNGDILSNVDYADMMRVHKARAADLTVGVVETTVQIQLGVLDVTSDRRIVGYDEKPTKSYSASMGVYVYSPAILELIEPGQYLDAPSLVLKLIAAERNVIGYREDFHWIDIGNLGEYERAQVEFEANPALFLPPPLST</sequence>
<keyword evidence="3" id="KW-1185">Reference proteome</keyword>
<dbReference type="Proteomes" id="UP000219167">
    <property type="component" value="Unassembled WGS sequence"/>
</dbReference>
<evidence type="ECO:0000259" key="1">
    <source>
        <dbReference type="Pfam" id="PF00483"/>
    </source>
</evidence>
<dbReference type="PANTHER" id="PTHR22572">
    <property type="entry name" value="SUGAR-1-PHOSPHATE GUANYL TRANSFERASE"/>
    <property type="match status" value="1"/>
</dbReference>
<dbReference type="GO" id="GO:0016740">
    <property type="term" value="F:transferase activity"/>
    <property type="evidence" value="ECO:0007669"/>
    <property type="project" value="UniProtKB-KW"/>
</dbReference>
<evidence type="ECO:0000313" key="2">
    <source>
        <dbReference type="EMBL" id="SOC35746.1"/>
    </source>
</evidence>
<name>A0A285U5G0_9HYPH</name>
<dbReference type="InterPro" id="IPR005835">
    <property type="entry name" value="NTP_transferase_dom"/>
</dbReference>
<dbReference type="RefSeq" id="WP_097136208.1">
    <property type="nucleotide sequence ID" value="NZ_OBQD01000002.1"/>
</dbReference>
<evidence type="ECO:0000313" key="3">
    <source>
        <dbReference type="Proteomes" id="UP000219167"/>
    </source>
</evidence>
<protein>
    <submittedName>
        <fullName evidence="2">Nucleotidyltransferase-like protein</fullName>
    </submittedName>
</protein>
<keyword evidence="2" id="KW-0808">Transferase</keyword>
<accession>A0A285U5G0</accession>
<dbReference type="EMBL" id="OBQD01000002">
    <property type="protein sequence ID" value="SOC35746.1"/>
    <property type="molecule type" value="Genomic_DNA"/>
</dbReference>
<dbReference type="Gene3D" id="3.90.550.10">
    <property type="entry name" value="Spore Coat Polysaccharide Biosynthesis Protein SpsA, Chain A"/>
    <property type="match status" value="1"/>
</dbReference>
<reference evidence="2 3" key="1">
    <citation type="submission" date="2017-08" db="EMBL/GenBank/DDBJ databases">
        <authorList>
            <person name="de Groot N.N."/>
        </authorList>
    </citation>
    <scope>NUCLEOTIDE SEQUENCE [LARGE SCALE GENOMIC DNA]</scope>
    <source>
        <strain evidence="2 3">JC85</strain>
    </source>
</reference>
<dbReference type="Pfam" id="PF00483">
    <property type="entry name" value="NTP_transferase"/>
    <property type="match status" value="1"/>
</dbReference>
<dbReference type="SUPFAM" id="SSF53448">
    <property type="entry name" value="Nucleotide-diphospho-sugar transferases"/>
    <property type="match status" value="1"/>
</dbReference>
<dbReference type="InterPro" id="IPR050486">
    <property type="entry name" value="Mannose-1P_guanyltransferase"/>
</dbReference>
<dbReference type="OrthoDB" id="9814110at2"/>
<feature type="domain" description="Nucleotidyl transferase" evidence="1">
    <location>
        <begin position="2"/>
        <end position="226"/>
    </location>
</feature>